<feature type="compositionally biased region" description="Low complexity" evidence="1">
    <location>
        <begin position="351"/>
        <end position="367"/>
    </location>
</feature>
<dbReference type="OrthoDB" id="2290221at2759"/>
<evidence type="ECO:0000256" key="1">
    <source>
        <dbReference type="SAM" id="MobiDB-lite"/>
    </source>
</evidence>
<feature type="compositionally biased region" description="Gly residues" evidence="1">
    <location>
        <begin position="416"/>
        <end position="433"/>
    </location>
</feature>
<evidence type="ECO:0000313" key="3">
    <source>
        <dbReference type="Proteomes" id="UP000189580"/>
    </source>
</evidence>
<feature type="region of interest" description="Disordered" evidence="1">
    <location>
        <begin position="347"/>
        <end position="367"/>
    </location>
</feature>
<dbReference type="RefSeq" id="XP_018736612.1">
    <property type="nucleotide sequence ID" value="XM_018882212.1"/>
</dbReference>
<dbReference type="Pfam" id="PF08539">
    <property type="entry name" value="HbrB"/>
    <property type="match status" value="1"/>
</dbReference>
<feature type="compositionally biased region" description="Polar residues" evidence="1">
    <location>
        <begin position="32"/>
        <end position="42"/>
    </location>
</feature>
<gene>
    <name evidence="2" type="ORF">AWJ20_5093</name>
</gene>
<feature type="region of interest" description="Disordered" evidence="1">
    <location>
        <begin position="169"/>
        <end position="192"/>
    </location>
</feature>
<protein>
    <recommendedName>
        <fullName evidence="4">HbrB</fullName>
    </recommendedName>
</protein>
<feature type="compositionally biased region" description="Polar residues" evidence="1">
    <location>
        <begin position="78"/>
        <end position="92"/>
    </location>
</feature>
<feature type="region of interest" description="Disordered" evidence="1">
    <location>
        <begin position="270"/>
        <end position="331"/>
    </location>
</feature>
<feature type="compositionally biased region" description="Gly residues" evidence="1">
    <location>
        <begin position="173"/>
        <end position="182"/>
    </location>
</feature>
<dbReference type="EMBL" id="CP014502">
    <property type="protein sequence ID" value="ANB14135.1"/>
    <property type="molecule type" value="Genomic_DNA"/>
</dbReference>
<feature type="compositionally biased region" description="Low complexity" evidence="1">
    <location>
        <begin position="12"/>
        <end position="26"/>
    </location>
</feature>
<keyword evidence="3" id="KW-1185">Reference proteome</keyword>
<dbReference type="GeneID" id="30037297"/>
<feature type="compositionally biased region" description="Basic residues" evidence="1">
    <location>
        <begin position="1"/>
        <end position="11"/>
    </location>
</feature>
<dbReference type="InterPro" id="IPR013745">
    <property type="entry name" value="Bit61/PRR5"/>
</dbReference>
<proteinExistence type="predicted"/>
<reference evidence="2 3" key="1">
    <citation type="submission" date="2016-02" db="EMBL/GenBank/DDBJ databases">
        <title>Complete genome sequence and transcriptome regulation of the pentose utilising yeast Sugiyamaella lignohabitans.</title>
        <authorList>
            <person name="Bellasio M."/>
            <person name="Peymann A."/>
            <person name="Valli M."/>
            <person name="Sipitzky M."/>
            <person name="Graf A."/>
            <person name="Sauer M."/>
            <person name="Marx H."/>
            <person name="Mattanovich D."/>
        </authorList>
    </citation>
    <scope>NUCLEOTIDE SEQUENCE [LARGE SCALE GENOMIC DNA]</scope>
    <source>
        <strain evidence="2 3">CBS 10342</strain>
    </source>
</reference>
<organism evidence="2 3">
    <name type="scientific">Sugiyamaella lignohabitans</name>
    <dbReference type="NCBI Taxonomy" id="796027"/>
    <lineage>
        <taxon>Eukaryota</taxon>
        <taxon>Fungi</taxon>
        <taxon>Dikarya</taxon>
        <taxon>Ascomycota</taxon>
        <taxon>Saccharomycotina</taxon>
        <taxon>Dipodascomycetes</taxon>
        <taxon>Dipodascales</taxon>
        <taxon>Trichomonascaceae</taxon>
        <taxon>Sugiyamaella</taxon>
    </lineage>
</organism>
<accession>A0A167EIY7</accession>
<dbReference type="GO" id="GO:0038203">
    <property type="term" value="P:TORC2 signaling"/>
    <property type="evidence" value="ECO:0007669"/>
    <property type="project" value="TreeGrafter"/>
</dbReference>
<dbReference type="GO" id="GO:0031932">
    <property type="term" value="C:TORC2 complex"/>
    <property type="evidence" value="ECO:0007669"/>
    <property type="project" value="TreeGrafter"/>
</dbReference>
<dbReference type="KEGG" id="slb:AWJ20_5093"/>
<dbReference type="AlphaFoldDB" id="A0A167EIY7"/>
<dbReference type="PANTHER" id="PTHR32428">
    <property type="entry name" value="TARGET OF RAPAMYCIN COMPLEX 2 SUBUNIT BIT61-RELATED"/>
    <property type="match status" value="1"/>
</dbReference>
<evidence type="ECO:0008006" key="4">
    <source>
        <dbReference type="Google" id="ProtNLM"/>
    </source>
</evidence>
<feature type="region of interest" description="Disordered" evidence="1">
    <location>
        <begin position="222"/>
        <end position="241"/>
    </location>
</feature>
<dbReference type="PANTHER" id="PTHR32428:SF2">
    <property type="entry name" value="TARGET OF RAPAMYCIN COMPLEX 2 SUBUNIT BIT61-RELATED"/>
    <property type="match status" value="1"/>
</dbReference>
<feature type="region of interest" description="Disordered" evidence="1">
    <location>
        <begin position="416"/>
        <end position="441"/>
    </location>
</feature>
<feature type="compositionally biased region" description="Low complexity" evidence="1">
    <location>
        <begin position="223"/>
        <end position="241"/>
    </location>
</feature>
<feature type="region of interest" description="Disordered" evidence="1">
    <location>
        <begin position="1"/>
        <end position="108"/>
    </location>
</feature>
<name>A0A167EIY7_9ASCO</name>
<sequence length="728" mass="74418">MKRNSFSHSRTRTNSSSSSASSSLLSPVGMQRTGSDTSSPAVTGTAGSGQSGAVQFGSQGPQGGGYTSSPGVIGKRQSMGSMTSSSRLGSIQSGNSPNNSSPSEAAAKAATLKTSAGFANSSSSNNNNYHYNNNNNYNSNNSGINGLGAGNFNATANSINFTGGNSGAHGTSGSSGGMGSGGTVSQYPNTSVNLGMENSSGYVYSDGGSGLGLPITPSASILSSPGAASGNSGSSSGSSRSSIARNKISAAAAASAAVFASKPKESALSKAKMFARQATKPHSHTSGGGSGSSSSSSRKKNVVDLTIQTSLPPISGRPSISERSPLARPSRELERIASIGSLSTIMASDRTSTTSGTAAGSNNASNGALSGLNNGSNSTLIGSSSSINGIVGGTGGGAGGSGSVIGNGVSGGGVGGSSGAGASGGVGSGGSGVGSSVSSEKIKHHLTFRPRKDSHGLSSSSSNSKLISEQGSIYSFNPSSPGVVELKNMGTKEERDQVLDRSWSLLRSRVIGLFSGDGLRVPVEDLNNLILMHMSILIQQGSSATARLIMNEFKELLRAGMYSFEVNLVKSDNTVILPNLVKLWVFFFTDVLPYLEAIFLPLQCEFQGTGKLLSPDNAPPFWKDIAAKDPLDTRRFILMSFRDHVIIPVTSRLESAITVDSLDFNSSTSSSLSDLAVRILQCINVLSLIQSSNSHQAQIDHLALVVRKSWLSRPRAGKDRRGVVMSRR</sequence>
<evidence type="ECO:0000313" key="2">
    <source>
        <dbReference type="EMBL" id="ANB14135.1"/>
    </source>
</evidence>
<dbReference type="Proteomes" id="UP000189580">
    <property type="component" value="Chromosome d"/>
</dbReference>
<feature type="compositionally biased region" description="Low complexity" evidence="1">
    <location>
        <begin position="93"/>
        <end position="108"/>
    </location>
</feature>